<evidence type="ECO:0000256" key="2">
    <source>
        <dbReference type="SAM" id="Phobius"/>
    </source>
</evidence>
<feature type="region of interest" description="Disordered" evidence="1">
    <location>
        <begin position="316"/>
        <end position="348"/>
    </location>
</feature>
<sequence length="348" mass="36614">MAPAPNTAANTAAPAHTNTAALGLALAAGALLVLGGVAYACFLLVGRARRAQLARRSLPHPHPSSSNPTSRVSSDNSIEKGREKGPRPLVLPAKLAAARKYEEEGKAPRRMILSPLFQLPVYDLEDLGKGAFPVHAGLSWRASLHAMGAAAAQVRQSVDLERKEVDEDEDDVPLATLRRSASRSPDFSTDSPTVATPRTPFAPPAAHTKVVEIIQSRGASPDIVVSDCGALPSCASSSSSLASDADADAALLQVPPMSWTAPRAPDDVVHVLGTASQQPPAKRQRQRRGQDEGRQVRKKGSVTKLVAALGDISNAIRLRPELPSAPASPKREKGRAATREGGRKENAV</sequence>
<feature type="region of interest" description="Disordered" evidence="1">
    <location>
        <begin position="274"/>
        <end position="302"/>
    </location>
</feature>
<feature type="compositionally biased region" description="Low complexity" evidence="1">
    <location>
        <begin position="192"/>
        <end position="203"/>
    </location>
</feature>
<name>A0A9P3G737_9APHY</name>
<gene>
    <name evidence="3" type="ORF">PsYK624_066410</name>
</gene>
<feature type="compositionally biased region" description="Basic and acidic residues" evidence="1">
    <location>
        <begin position="329"/>
        <end position="348"/>
    </location>
</feature>
<feature type="compositionally biased region" description="Low complexity" evidence="1">
    <location>
        <begin position="63"/>
        <end position="76"/>
    </location>
</feature>
<feature type="compositionally biased region" description="Basic and acidic residues" evidence="1">
    <location>
        <begin position="77"/>
        <end position="86"/>
    </location>
</feature>
<dbReference type="EMBL" id="BPQB01000017">
    <property type="protein sequence ID" value="GJE90502.1"/>
    <property type="molecule type" value="Genomic_DNA"/>
</dbReference>
<evidence type="ECO:0000313" key="4">
    <source>
        <dbReference type="Proteomes" id="UP000703269"/>
    </source>
</evidence>
<keyword evidence="2" id="KW-0812">Transmembrane</keyword>
<accession>A0A9P3G737</accession>
<reference evidence="3 4" key="1">
    <citation type="submission" date="2021-08" db="EMBL/GenBank/DDBJ databases">
        <title>Draft Genome Sequence of Phanerochaete sordida strain YK-624.</title>
        <authorList>
            <person name="Mori T."/>
            <person name="Dohra H."/>
            <person name="Suzuki T."/>
            <person name="Kawagishi H."/>
            <person name="Hirai H."/>
        </authorList>
    </citation>
    <scope>NUCLEOTIDE SEQUENCE [LARGE SCALE GENOMIC DNA]</scope>
    <source>
        <strain evidence="3 4">YK-624</strain>
    </source>
</reference>
<feature type="region of interest" description="Disordered" evidence="1">
    <location>
        <begin position="178"/>
        <end position="203"/>
    </location>
</feature>
<evidence type="ECO:0000256" key="1">
    <source>
        <dbReference type="SAM" id="MobiDB-lite"/>
    </source>
</evidence>
<proteinExistence type="predicted"/>
<keyword evidence="2" id="KW-0472">Membrane</keyword>
<comment type="caution">
    <text evidence="3">The sequence shown here is derived from an EMBL/GenBank/DDBJ whole genome shotgun (WGS) entry which is preliminary data.</text>
</comment>
<keyword evidence="2" id="KW-1133">Transmembrane helix</keyword>
<dbReference type="AlphaFoldDB" id="A0A9P3G737"/>
<dbReference type="Proteomes" id="UP000703269">
    <property type="component" value="Unassembled WGS sequence"/>
</dbReference>
<organism evidence="3 4">
    <name type="scientific">Phanerochaete sordida</name>
    <dbReference type="NCBI Taxonomy" id="48140"/>
    <lineage>
        <taxon>Eukaryota</taxon>
        <taxon>Fungi</taxon>
        <taxon>Dikarya</taxon>
        <taxon>Basidiomycota</taxon>
        <taxon>Agaricomycotina</taxon>
        <taxon>Agaricomycetes</taxon>
        <taxon>Polyporales</taxon>
        <taxon>Phanerochaetaceae</taxon>
        <taxon>Phanerochaete</taxon>
    </lineage>
</organism>
<protein>
    <submittedName>
        <fullName evidence="3">Uncharacterized protein</fullName>
    </submittedName>
</protein>
<feature type="region of interest" description="Disordered" evidence="1">
    <location>
        <begin position="56"/>
        <end position="89"/>
    </location>
</feature>
<feature type="transmembrane region" description="Helical" evidence="2">
    <location>
        <begin position="20"/>
        <end position="46"/>
    </location>
</feature>
<keyword evidence="4" id="KW-1185">Reference proteome</keyword>
<evidence type="ECO:0000313" key="3">
    <source>
        <dbReference type="EMBL" id="GJE90502.1"/>
    </source>
</evidence>
<feature type="compositionally biased region" description="Polar residues" evidence="1">
    <location>
        <begin position="182"/>
        <end position="191"/>
    </location>
</feature>